<keyword evidence="18" id="KW-1185">Reference proteome</keyword>
<dbReference type="OMA" id="YLDFAXN"/>
<dbReference type="Ensembl" id="ENSSGRT00000103237.1">
    <property type="protein sequence ID" value="ENSSGRP00000097038.1"/>
    <property type="gene ID" value="ENSSGRG00000048440.1"/>
</dbReference>
<organism evidence="17 18">
    <name type="scientific">Sinocyclocheilus grahami</name>
    <name type="common">Dianchi golden-line fish</name>
    <name type="synonym">Barbus grahami</name>
    <dbReference type="NCBI Taxonomy" id="75366"/>
    <lineage>
        <taxon>Eukaryota</taxon>
        <taxon>Metazoa</taxon>
        <taxon>Chordata</taxon>
        <taxon>Craniata</taxon>
        <taxon>Vertebrata</taxon>
        <taxon>Euteleostomi</taxon>
        <taxon>Actinopterygii</taxon>
        <taxon>Neopterygii</taxon>
        <taxon>Teleostei</taxon>
        <taxon>Ostariophysi</taxon>
        <taxon>Cypriniformes</taxon>
        <taxon>Cyprinidae</taxon>
        <taxon>Cyprininae</taxon>
        <taxon>Sinocyclocheilus</taxon>
    </lineage>
</organism>
<dbReference type="GO" id="GO:0004394">
    <property type="term" value="F:heparan sulfate 2-sulfotransferase activity"/>
    <property type="evidence" value="ECO:0007669"/>
    <property type="project" value="TreeGrafter"/>
</dbReference>
<evidence type="ECO:0000256" key="13">
    <source>
        <dbReference type="ARBA" id="ARBA00093643"/>
    </source>
</evidence>
<keyword evidence="3" id="KW-0808">Transferase</keyword>
<keyword evidence="11" id="KW-0325">Glycoprotein</keyword>
<evidence type="ECO:0000256" key="10">
    <source>
        <dbReference type="ARBA" id="ARBA00023157"/>
    </source>
</evidence>
<dbReference type="Gene3D" id="3.40.50.300">
    <property type="entry name" value="P-loop containing nucleotide triphosphate hydrolases"/>
    <property type="match status" value="1"/>
</dbReference>
<evidence type="ECO:0000256" key="1">
    <source>
        <dbReference type="ARBA" id="ARBA00004323"/>
    </source>
</evidence>
<dbReference type="AlphaFoldDB" id="A0A672S7G2"/>
<dbReference type="InterPro" id="IPR007734">
    <property type="entry name" value="Heparan_SO4_2-O-STrfase"/>
</dbReference>
<proteinExistence type="inferred from homology"/>
<evidence type="ECO:0000256" key="6">
    <source>
        <dbReference type="ARBA" id="ARBA00022989"/>
    </source>
</evidence>
<evidence type="ECO:0000256" key="16">
    <source>
        <dbReference type="SAM" id="Coils"/>
    </source>
</evidence>
<dbReference type="Proteomes" id="UP000472262">
    <property type="component" value="Unassembled WGS sequence"/>
</dbReference>
<accession>A0A672S7G2</accession>
<dbReference type="GO" id="GO:0000139">
    <property type="term" value="C:Golgi membrane"/>
    <property type="evidence" value="ECO:0007669"/>
    <property type="project" value="UniProtKB-SubCell"/>
</dbReference>
<keyword evidence="5" id="KW-0735">Signal-anchor</keyword>
<evidence type="ECO:0000256" key="5">
    <source>
        <dbReference type="ARBA" id="ARBA00022968"/>
    </source>
</evidence>
<dbReference type="InterPro" id="IPR005331">
    <property type="entry name" value="Sulfotransferase"/>
</dbReference>
<dbReference type="PANTHER" id="PTHR12129:SF13">
    <property type="entry name" value="HEPARAN SULFATE 2-O-SULFOTRANSFERASE 1 ISOFORM X1"/>
    <property type="match status" value="1"/>
</dbReference>
<evidence type="ECO:0000256" key="3">
    <source>
        <dbReference type="ARBA" id="ARBA00022679"/>
    </source>
</evidence>
<evidence type="ECO:0000256" key="7">
    <source>
        <dbReference type="ARBA" id="ARBA00023034"/>
    </source>
</evidence>
<evidence type="ECO:0000256" key="11">
    <source>
        <dbReference type="ARBA" id="ARBA00023180"/>
    </source>
</evidence>
<reference evidence="17" key="2">
    <citation type="submission" date="2025-09" db="UniProtKB">
        <authorList>
            <consortium name="Ensembl"/>
        </authorList>
    </citation>
    <scope>IDENTIFICATION</scope>
</reference>
<comment type="similarity">
    <text evidence="2">Belongs to the sulfotransferase 3 family.</text>
</comment>
<keyword evidence="7" id="KW-0333">Golgi apparatus</keyword>
<keyword evidence="10" id="KW-1015">Disulfide bond</keyword>
<name>A0A672S7G2_SINGR</name>
<dbReference type="FunFam" id="3.40.50.300:FF:000534">
    <property type="entry name" value="Heparan sulfate 2-O-sulfotransferase 1"/>
    <property type="match status" value="1"/>
</dbReference>
<dbReference type="Pfam" id="PF03567">
    <property type="entry name" value="Sulfotransfer_2"/>
    <property type="match status" value="1"/>
</dbReference>
<comment type="subcellular location">
    <subcellularLocation>
        <location evidence="1">Golgi apparatus membrane</location>
        <topology evidence="1">Single-pass type II membrane protein</topology>
    </subcellularLocation>
</comment>
<dbReference type="InterPro" id="IPR027417">
    <property type="entry name" value="P-loop_NTPase"/>
</dbReference>
<gene>
    <name evidence="17" type="primary">LOC107593177</name>
</gene>
<sequence length="343" mass="40137">MGLLRIMMPPKFQLLAVMAFGVAMLFIENQIQKLEESRAKLERTMARHEVREVEQRQTRDGLRDSPALPEIEDLIIIYNRVPKTASTSFTNIAYDLCGKNRFHVLHINTTKNNPVMSLQDQMRFVRNVTSWREMKPGFYHGHVAYLDFTKFGVKGKPVYINIVRDPIERLVSYYYFLRFGDDYRPGLRRRKQGDKKTFDECMSSGGSDCAPEKLWLQIPFFCGHYSECWNVGSRWALEQAKYNLVNEYLLVGVTEELEDFIMMLEAALPRFFRGATELYRTGTLSIFKNKRNSSTKKMTILVASSMLELIFQFVRAHSVREKDGELYLLAQNFFYEKIYPKVN</sequence>
<evidence type="ECO:0000256" key="8">
    <source>
        <dbReference type="ARBA" id="ARBA00023054"/>
    </source>
</evidence>
<evidence type="ECO:0000313" key="18">
    <source>
        <dbReference type="Proteomes" id="UP000472262"/>
    </source>
</evidence>
<reference evidence="17" key="1">
    <citation type="submission" date="2025-08" db="UniProtKB">
        <authorList>
            <consortium name="Ensembl"/>
        </authorList>
    </citation>
    <scope>IDENTIFICATION</scope>
</reference>
<protein>
    <recommendedName>
        <fullName evidence="12">Heparan sulfate 2-O-sulfotransferase 1</fullName>
    </recommendedName>
    <alternativeName>
        <fullName evidence="15">2-O-sulfotransferase</fullName>
    </alternativeName>
    <alternativeName>
        <fullName evidence="14">HS 2-O-sulfotransferase</fullName>
    </alternativeName>
    <alternativeName>
        <fullName evidence="13">Heparan sulfate 2-sulfotransferase</fullName>
    </alternativeName>
</protein>
<dbReference type="InParanoid" id="A0A672S7G2"/>
<evidence type="ECO:0000256" key="9">
    <source>
        <dbReference type="ARBA" id="ARBA00023136"/>
    </source>
</evidence>
<feature type="coiled-coil region" evidence="16">
    <location>
        <begin position="24"/>
        <end position="51"/>
    </location>
</feature>
<evidence type="ECO:0000256" key="14">
    <source>
        <dbReference type="ARBA" id="ARBA00093670"/>
    </source>
</evidence>
<dbReference type="SUPFAM" id="SSF52540">
    <property type="entry name" value="P-loop containing nucleoside triphosphate hydrolases"/>
    <property type="match status" value="1"/>
</dbReference>
<dbReference type="PANTHER" id="PTHR12129">
    <property type="entry name" value="HEPARAN SULFATE 2-O-SULFOTRANSFERASE"/>
    <property type="match status" value="1"/>
</dbReference>
<evidence type="ECO:0000313" key="17">
    <source>
        <dbReference type="Ensembl" id="ENSSGRP00000097038.1"/>
    </source>
</evidence>
<evidence type="ECO:0000256" key="12">
    <source>
        <dbReference type="ARBA" id="ARBA00039773"/>
    </source>
</evidence>
<keyword evidence="9" id="KW-0472">Membrane</keyword>
<evidence type="ECO:0000256" key="15">
    <source>
        <dbReference type="ARBA" id="ARBA00093675"/>
    </source>
</evidence>
<keyword evidence="4" id="KW-0812">Transmembrane</keyword>
<evidence type="ECO:0000256" key="4">
    <source>
        <dbReference type="ARBA" id="ARBA00022692"/>
    </source>
</evidence>
<keyword evidence="8 16" id="KW-0175">Coiled coil</keyword>
<evidence type="ECO:0000256" key="2">
    <source>
        <dbReference type="ARBA" id="ARBA00010569"/>
    </source>
</evidence>
<keyword evidence="6" id="KW-1133">Transmembrane helix</keyword>